<name>A0A1A9KBW5_9PSED</name>
<evidence type="ECO:0000313" key="2">
    <source>
        <dbReference type="EMBL" id="ANI15137.1"/>
    </source>
</evidence>
<dbReference type="Proteomes" id="UP000077748">
    <property type="component" value="Chromosome"/>
</dbReference>
<dbReference type="Gene3D" id="3.10.180.10">
    <property type="entry name" value="2,3-Dihydroxybiphenyl 1,2-Dioxygenase, domain 1"/>
    <property type="match status" value="1"/>
</dbReference>
<dbReference type="Pfam" id="PF00903">
    <property type="entry name" value="Glyoxalase"/>
    <property type="match status" value="1"/>
</dbReference>
<dbReference type="RefSeq" id="WP_064583068.1">
    <property type="nucleotide sequence ID" value="NZ_CP015878.1"/>
</dbReference>
<feature type="domain" description="VOC" evidence="1">
    <location>
        <begin position="4"/>
        <end position="115"/>
    </location>
</feature>
<dbReference type="EMBL" id="CP015878">
    <property type="protein sequence ID" value="ANI15137.1"/>
    <property type="molecule type" value="Genomic_DNA"/>
</dbReference>
<dbReference type="PROSITE" id="PS51819">
    <property type="entry name" value="VOC"/>
    <property type="match status" value="1"/>
</dbReference>
<dbReference type="InterPro" id="IPR037523">
    <property type="entry name" value="VOC_core"/>
</dbReference>
<reference evidence="2 3" key="1">
    <citation type="submission" date="2016-05" db="EMBL/GenBank/DDBJ databases">
        <title>Genome Sequence of Pseudomonas citronellolis Strain SJTE-3, an Estrogens and Persistent Organic Pollutants degradation strain.</title>
        <authorList>
            <person name="Liang R."/>
        </authorList>
    </citation>
    <scope>NUCLEOTIDE SEQUENCE [LARGE SCALE GENOMIC DNA]</scope>
    <source>
        <strain evidence="2 3">SJTE-3</strain>
    </source>
</reference>
<proteinExistence type="predicted"/>
<evidence type="ECO:0000313" key="3">
    <source>
        <dbReference type="Proteomes" id="UP000077748"/>
    </source>
</evidence>
<dbReference type="InterPro" id="IPR029068">
    <property type="entry name" value="Glyas_Bleomycin-R_OHBP_Dase"/>
</dbReference>
<evidence type="ECO:0000259" key="1">
    <source>
        <dbReference type="PROSITE" id="PS51819"/>
    </source>
</evidence>
<organism evidence="2 3">
    <name type="scientific">Pseudomonas citronellolis</name>
    <dbReference type="NCBI Taxonomy" id="53408"/>
    <lineage>
        <taxon>Bacteria</taxon>
        <taxon>Pseudomonadati</taxon>
        <taxon>Pseudomonadota</taxon>
        <taxon>Gammaproteobacteria</taxon>
        <taxon>Pseudomonadales</taxon>
        <taxon>Pseudomonadaceae</taxon>
        <taxon>Pseudomonas</taxon>
    </lineage>
</organism>
<gene>
    <name evidence="2" type="ORF">A9C11_14600</name>
</gene>
<accession>A0A1A9KBW5</accession>
<dbReference type="AlphaFoldDB" id="A0A1A9KBW5"/>
<protein>
    <submittedName>
        <fullName evidence="2">Glyoxalase</fullName>
    </submittedName>
</protein>
<sequence length="120" mass="12998">MAVRRLVANLAVDDPAALAAFYRQVFELDLLMDHGWILTLGGEGRAHAQFSLASEGGGGAPVPALSVEVDDLEAVLQRAREADAAILFEPRDEPWGVRRFFLRDPAGHIVNVLVHLDADA</sequence>
<dbReference type="SUPFAM" id="SSF54593">
    <property type="entry name" value="Glyoxalase/Bleomycin resistance protein/Dihydroxybiphenyl dioxygenase"/>
    <property type="match status" value="1"/>
</dbReference>
<dbReference type="InterPro" id="IPR004360">
    <property type="entry name" value="Glyas_Fos-R_dOase_dom"/>
</dbReference>